<evidence type="ECO:0000256" key="1">
    <source>
        <dbReference type="SAM" id="MobiDB-lite"/>
    </source>
</evidence>
<name>A0A165GGX3_9APHY</name>
<accession>A0A165GGX3</accession>
<proteinExistence type="predicted"/>
<sequence>MYNSTLLSSPSTPPRSSTLRQFSSLPVAHQPLNSSPLASSIPSSPTSSPGAEAYARRRAQYKAHRSSSPTPERTKRSQKQQRRVTLPSSFPVSLTDTATPTEEAPRTTFLRERFRARCLERAQRDRERKIRRRRGQDSSDGDDELMDGGDEEEEEEFMNDELFHRLVSSSKRKQQHQYRLSYAYDVGSSFDPDMENGAEWEHELDEREAEQAQGAHIVRTTPADLDEEELVEYAEYYELHLEDLRPEDLFSVSDVEDYGVSEDADENTSPKGKTKAKEVVQSVQDADVDMDV</sequence>
<feature type="compositionally biased region" description="Low complexity" evidence="1">
    <location>
        <begin position="34"/>
        <end position="49"/>
    </location>
</feature>
<dbReference type="RefSeq" id="XP_040768070.1">
    <property type="nucleotide sequence ID" value="XM_040910545.1"/>
</dbReference>
<feature type="compositionally biased region" description="Basic residues" evidence="1">
    <location>
        <begin position="56"/>
        <end position="65"/>
    </location>
</feature>
<feature type="region of interest" description="Disordered" evidence="1">
    <location>
        <begin position="257"/>
        <end position="292"/>
    </location>
</feature>
<protein>
    <submittedName>
        <fullName evidence="2">Uncharacterized protein</fullName>
    </submittedName>
</protein>
<dbReference type="OrthoDB" id="3268127at2759"/>
<evidence type="ECO:0000313" key="2">
    <source>
        <dbReference type="EMBL" id="KZT10330.1"/>
    </source>
</evidence>
<feature type="compositionally biased region" description="Acidic residues" evidence="1">
    <location>
        <begin position="257"/>
        <end position="266"/>
    </location>
</feature>
<reference evidence="2 3" key="1">
    <citation type="journal article" date="2016" name="Mol. Biol. Evol.">
        <title>Comparative Genomics of Early-Diverging Mushroom-Forming Fungi Provides Insights into the Origins of Lignocellulose Decay Capabilities.</title>
        <authorList>
            <person name="Nagy L.G."/>
            <person name="Riley R."/>
            <person name="Tritt A."/>
            <person name="Adam C."/>
            <person name="Daum C."/>
            <person name="Floudas D."/>
            <person name="Sun H."/>
            <person name="Yadav J.S."/>
            <person name="Pangilinan J."/>
            <person name="Larsson K.H."/>
            <person name="Matsuura K."/>
            <person name="Barry K."/>
            <person name="Labutti K."/>
            <person name="Kuo R."/>
            <person name="Ohm R.A."/>
            <person name="Bhattacharya S.S."/>
            <person name="Shirouzu T."/>
            <person name="Yoshinaga Y."/>
            <person name="Martin F.M."/>
            <person name="Grigoriev I.V."/>
            <person name="Hibbett D.S."/>
        </authorList>
    </citation>
    <scope>NUCLEOTIDE SEQUENCE [LARGE SCALE GENOMIC DNA]</scope>
    <source>
        <strain evidence="2 3">93-53</strain>
    </source>
</reference>
<feature type="compositionally biased region" description="Low complexity" evidence="1">
    <location>
        <begin position="1"/>
        <end position="20"/>
    </location>
</feature>
<dbReference type="Proteomes" id="UP000076871">
    <property type="component" value="Unassembled WGS sequence"/>
</dbReference>
<feature type="region of interest" description="Disordered" evidence="1">
    <location>
        <begin position="1"/>
        <end position="109"/>
    </location>
</feature>
<evidence type="ECO:0000313" key="3">
    <source>
        <dbReference type="Proteomes" id="UP000076871"/>
    </source>
</evidence>
<gene>
    <name evidence="2" type="ORF">LAESUDRAFT_734818</name>
</gene>
<feature type="compositionally biased region" description="Acidic residues" evidence="1">
    <location>
        <begin position="139"/>
        <end position="159"/>
    </location>
</feature>
<dbReference type="EMBL" id="KV427609">
    <property type="protein sequence ID" value="KZT10330.1"/>
    <property type="molecule type" value="Genomic_DNA"/>
</dbReference>
<dbReference type="GeneID" id="63827574"/>
<organism evidence="2 3">
    <name type="scientific">Laetiporus sulphureus 93-53</name>
    <dbReference type="NCBI Taxonomy" id="1314785"/>
    <lineage>
        <taxon>Eukaryota</taxon>
        <taxon>Fungi</taxon>
        <taxon>Dikarya</taxon>
        <taxon>Basidiomycota</taxon>
        <taxon>Agaricomycotina</taxon>
        <taxon>Agaricomycetes</taxon>
        <taxon>Polyporales</taxon>
        <taxon>Laetiporus</taxon>
    </lineage>
</organism>
<dbReference type="AlphaFoldDB" id="A0A165GGX3"/>
<keyword evidence="3" id="KW-1185">Reference proteome</keyword>
<dbReference type="InParanoid" id="A0A165GGX3"/>
<feature type="region of interest" description="Disordered" evidence="1">
    <location>
        <begin position="122"/>
        <end position="159"/>
    </location>
</feature>